<gene>
    <name evidence="7" type="ORF">L203_106173</name>
</gene>
<dbReference type="PANTHER" id="PTHR15938:SF0">
    <property type="entry name" value="HOMOLOGOUS-PAIRING PROTEIN 2 HOMOLOG"/>
    <property type="match status" value="1"/>
</dbReference>
<dbReference type="GO" id="GO:0010774">
    <property type="term" value="P:meiotic strand invasion involved in reciprocal meiotic recombination"/>
    <property type="evidence" value="ECO:0007669"/>
    <property type="project" value="TreeGrafter"/>
</dbReference>
<reference evidence="7" key="3">
    <citation type="submission" date="2024-01" db="EMBL/GenBank/DDBJ databases">
        <authorList>
            <person name="Coelho M.A."/>
            <person name="David-Palma M."/>
            <person name="Shea T."/>
            <person name="Sun S."/>
            <person name="Cuomo C.A."/>
            <person name="Heitman J."/>
        </authorList>
    </citation>
    <scope>NUCLEOTIDE SEQUENCE</scope>
    <source>
        <strain evidence="7">CBS 7841</strain>
    </source>
</reference>
<dbReference type="RefSeq" id="XP_066071628.1">
    <property type="nucleotide sequence ID" value="XM_066215531.1"/>
</dbReference>
<evidence type="ECO:0000313" key="7">
    <source>
        <dbReference type="EMBL" id="WVN90928.1"/>
    </source>
</evidence>
<keyword evidence="5" id="KW-0469">Meiosis</keyword>
<protein>
    <recommendedName>
        <fullName evidence="6">Homologous-pairing protein 2 winged helix domain-containing protein</fullName>
    </recommendedName>
</protein>
<evidence type="ECO:0000256" key="3">
    <source>
        <dbReference type="ARBA" id="ARBA00023172"/>
    </source>
</evidence>
<feature type="domain" description="Homologous-pairing protein 2 winged helix" evidence="6">
    <location>
        <begin position="16"/>
        <end position="77"/>
    </location>
</feature>
<dbReference type="GO" id="GO:0007129">
    <property type="term" value="P:homologous chromosome pairing at meiosis"/>
    <property type="evidence" value="ECO:0007669"/>
    <property type="project" value="TreeGrafter"/>
</dbReference>
<dbReference type="AlphaFoldDB" id="A0AAJ8M475"/>
<reference evidence="7" key="2">
    <citation type="journal article" date="2022" name="Elife">
        <title>Obligate sexual reproduction of a homothallic fungus closely related to the Cryptococcus pathogenic species complex.</title>
        <authorList>
            <person name="Passer A.R."/>
            <person name="Clancey S.A."/>
            <person name="Shea T."/>
            <person name="David-Palma M."/>
            <person name="Averette A.F."/>
            <person name="Boekhout T."/>
            <person name="Porcel B.M."/>
            <person name="Nowrousian M."/>
            <person name="Cuomo C.A."/>
            <person name="Sun S."/>
            <person name="Heitman J."/>
            <person name="Coelho M.A."/>
        </authorList>
    </citation>
    <scope>NUCLEOTIDE SEQUENCE</scope>
    <source>
        <strain evidence="7">CBS 7841</strain>
    </source>
</reference>
<evidence type="ECO:0000313" key="8">
    <source>
        <dbReference type="Proteomes" id="UP000094043"/>
    </source>
</evidence>
<sequence length="283" mass="31630">MPPKKEVKEKQVKGDEAEEMVLSYMKDVNRPYACADVVANLKNKVPKTLAVKILAVLAEKGQLSTKTYGKQHLYLYNQSLLSVLDKEELTSLDENIKTTQTKLDERRKILKSLQTELTASEARPKTLELGKEIDRIKTQNEITLRALLPFRGASDDQPTVIPMSANDTKKIDAEFTKWRKEWVDRRKIYKELIGFLAEGGLINDVKTFEEELGVAPDDEIAIATEQGEFCKPLPVIRGRPKAVGGLPKPGNVGLTEKGVKRTASVIGVGSQDDAKKKKVKKEK</sequence>
<dbReference type="GO" id="GO:0003690">
    <property type="term" value="F:double-stranded DNA binding"/>
    <property type="evidence" value="ECO:0007669"/>
    <property type="project" value="TreeGrafter"/>
</dbReference>
<evidence type="ECO:0000256" key="5">
    <source>
        <dbReference type="ARBA" id="ARBA00023254"/>
    </source>
</evidence>
<comment type="subcellular location">
    <subcellularLocation>
        <location evidence="1">Nucleus</location>
    </subcellularLocation>
</comment>
<dbReference type="GO" id="GO:0000709">
    <property type="term" value="P:meiotic joint molecule formation"/>
    <property type="evidence" value="ECO:0007669"/>
    <property type="project" value="TreeGrafter"/>
</dbReference>
<dbReference type="PANTHER" id="PTHR15938">
    <property type="entry name" value="TBP-1 INTERACTING PROTEIN"/>
    <property type="match status" value="1"/>
</dbReference>
<evidence type="ECO:0000256" key="1">
    <source>
        <dbReference type="ARBA" id="ARBA00004123"/>
    </source>
</evidence>
<dbReference type="Gene3D" id="1.10.10.10">
    <property type="entry name" value="Winged helix-like DNA-binding domain superfamily/Winged helix DNA-binding domain"/>
    <property type="match status" value="1"/>
</dbReference>
<dbReference type="GO" id="GO:0120231">
    <property type="term" value="C:DNA recombinase auxiliary factor complex"/>
    <property type="evidence" value="ECO:0007669"/>
    <property type="project" value="TreeGrafter"/>
</dbReference>
<accession>A0AAJ8M475</accession>
<dbReference type="KEGG" id="cdep:91090381"/>
<reference evidence="7" key="1">
    <citation type="submission" date="2016-06" db="EMBL/GenBank/DDBJ databases">
        <authorList>
            <person name="Cuomo C."/>
            <person name="Litvintseva A."/>
            <person name="Heitman J."/>
            <person name="Chen Y."/>
            <person name="Sun S."/>
            <person name="Springer D."/>
            <person name="Dromer F."/>
            <person name="Young S."/>
            <person name="Zeng Q."/>
            <person name="Chapman S."/>
            <person name="Gujja S."/>
            <person name="Saif S."/>
            <person name="Birren B."/>
        </authorList>
    </citation>
    <scope>NUCLEOTIDE SEQUENCE</scope>
    <source>
        <strain evidence="7">CBS 7841</strain>
    </source>
</reference>
<keyword evidence="8" id="KW-1185">Reference proteome</keyword>
<dbReference type="InterPro" id="IPR010776">
    <property type="entry name" value="Hop2_WH_dom"/>
</dbReference>
<dbReference type="GO" id="GO:0120230">
    <property type="term" value="F:recombinase activator activity"/>
    <property type="evidence" value="ECO:0007669"/>
    <property type="project" value="TreeGrafter"/>
</dbReference>
<evidence type="ECO:0000256" key="4">
    <source>
        <dbReference type="ARBA" id="ARBA00023242"/>
    </source>
</evidence>
<dbReference type="EMBL" id="CP143791">
    <property type="protein sequence ID" value="WVN90928.1"/>
    <property type="molecule type" value="Genomic_DNA"/>
</dbReference>
<dbReference type="GeneID" id="91090381"/>
<dbReference type="Pfam" id="PF07106">
    <property type="entry name" value="WHD_TBPIP"/>
    <property type="match status" value="1"/>
</dbReference>
<dbReference type="GO" id="GO:0000794">
    <property type="term" value="C:condensed nuclear chromosome"/>
    <property type="evidence" value="ECO:0007669"/>
    <property type="project" value="TreeGrafter"/>
</dbReference>
<keyword evidence="4" id="KW-0539">Nucleus</keyword>
<keyword evidence="3" id="KW-0233">DNA recombination</keyword>
<comment type="similarity">
    <text evidence="2">Belongs to the HOP2 family.</text>
</comment>
<name>A0AAJ8M475_9TREE</name>
<evidence type="ECO:0000259" key="6">
    <source>
        <dbReference type="Pfam" id="PF07106"/>
    </source>
</evidence>
<dbReference type="Proteomes" id="UP000094043">
    <property type="component" value="Chromosome 8"/>
</dbReference>
<dbReference type="InterPro" id="IPR036388">
    <property type="entry name" value="WH-like_DNA-bd_sf"/>
</dbReference>
<organism evidence="7 8">
    <name type="scientific">Cryptococcus depauperatus CBS 7841</name>
    <dbReference type="NCBI Taxonomy" id="1295531"/>
    <lineage>
        <taxon>Eukaryota</taxon>
        <taxon>Fungi</taxon>
        <taxon>Dikarya</taxon>
        <taxon>Basidiomycota</taxon>
        <taxon>Agaricomycotina</taxon>
        <taxon>Tremellomycetes</taxon>
        <taxon>Tremellales</taxon>
        <taxon>Cryptococcaceae</taxon>
        <taxon>Cryptococcus</taxon>
    </lineage>
</organism>
<proteinExistence type="inferred from homology"/>
<evidence type="ECO:0000256" key="2">
    <source>
        <dbReference type="ARBA" id="ARBA00007922"/>
    </source>
</evidence>